<protein>
    <submittedName>
        <fullName evidence="1">Uncharacterized protein</fullName>
    </submittedName>
</protein>
<evidence type="ECO:0000313" key="1">
    <source>
        <dbReference type="EMBL" id="KAL3524780.1"/>
    </source>
</evidence>
<keyword evidence="2" id="KW-1185">Reference proteome</keyword>
<dbReference type="AlphaFoldDB" id="A0ABD2ZZ84"/>
<gene>
    <name evidence="1" type="ORF">ACH5RR_013152</name>
</gene>
<sequence length="81" mass="8820">MRTCVGIVLVEEKSVVGIGWDDEIGFEIVGVEINLIGHGSIGIDVVGHALRWILGLADDQTHLVIFYLDPTNVICQSNFAQ</sequence>
<name>A0ABD2ZZ84_9GENT</name>
<comment type="caution">
    <text evidence="1">The sequence shown here is derived from an EMBL/GenBank/DDBJ whole genome shotgun (WGS) entry which is preliminary data.</text>
</comment>
<reference evidence="1 2" key="1">
    <citation type="submission" date="2024-11" db="EMBL/GenBank/DDBJ databases">
        <title>A near-complete genome assembly of Cinchona calisaya.</title>
        <authorList>
            <person name="Lian D.C."/>
            <person name="Zhao X.W."/>
            <person name="Wei L."/>
        </authorList>
    </citation>
    <scope>NUCLEOTIDE SEQUENCE [LARGE SCALE GENOMIC DNA]</scope>
    <source>
        <tissue evidence="1">Nenye</tissue>
    </source>
</reference>
<proteinExistence type="predicted"/>
<dbReference type="Proteomes" id="UP001630127">
    <property type="component" value="Unassembled WGS sequence"/>
</dbReference>
<dbReference type="EMBL" id="JBJUIK010000006">
    <property type="protein sequence ID" value="KAL3524780.1"/>
    <property type="molecule type" value="Genomic_DNA"/>
</dbReference>
<organism evidence="1 2">
    <name type="scientific">Cinchona calisaya</name>
    <dbReference type="NCBI Taxonomy" id="153742"/>
    <lineage>
        <taxon>Eukaryota</taxon>
        <taxon>Viridiplantae</taxon>
        <taxon>Streptophyta</taxon>
        <taxon>Embryophyta</taxon>
        <taxon>Tracheophyta</taxon>
        <taxon>Spermatophyta</taxon>
        <taxon>Magnoliopsida</taxon>
        <taxon>eudicotyledons</taxon>
        <taxon>Gunneridae</taxon>
        <taxon>Pentapetalae</taxon>
        <taxon>asterids</taxon>
        <taxon>lamiids</taxon>
        <taxon>Gentianales</taxon>
        <taxon>Rubiaceae</taxon>
        <taxon>Cinchonoideae</taxon>
        <taxon>Cinchoneae</taxon>
        <taxon>Cinchona</taxon>
    </lineage>
</organism>
<accession>A0ABD2ZZ84</accession>
<evidence type="ECO:0000313" key="2">
    <source>
        <dbReference type="Proteomes" id="UP001630127"/>
    </source>
</evidence>